<protein>
    <submittedName>
        <fullName evidence="2">Uncharacterized protein</fullName>
    </submittedName>
</protein>
<sequence length="311" mass="33212">MDRETVRTVLSENRQTVVSLAVTVVLLGSLVALATPSAAVETTLTGPNEVDRDDRVTTTATVDVVDGERIPIDGFVLTLQPSGDDEDALTVTFAPNGTVVDVTPEDGTINRGDIRIQQFVQSLTITPTGQGAPYGYGARTGYDEERGEPRNFGYGYGYGYGYGDAPEFEYTISFDATAFDHGSFVGRLGVDTGNETAFRSSPFRFEVTRPNQGGGGDTDTPETTTATATPEVTETPDTPDTPETTATPEATETPEDGSEPGNGWSDFVRRLVERFGRWSEFVHRLLESLFSTALPGQQVADVSTVAGGVSP</sequence>
<dbReference type="RefSeq" id="WP_009376923.1">
    <property type="nucleotide sequence ID" value="NZ_ALJD01000009.1"/>
</dbReference>
<evidence type="ECO:0000256" key="1">
    <source>
        <dbReference type="SAM" id="MobiDB-lite"/>
    </source>
</evidence>
<organism evidence="2 3">
    <name type="scientific">Halogranum salarium B-1</name>
    <dbReference type="NCBI Taxonomy" id="1210908"/>
    <lineage>
        <taxon>Archaea</taxon>
        <taxon>Methanobacteriati</taxon>
        <taxon>Methanobacteriota</taxon>
        <taxon>Stenosarchaea group</taxon>
        <taxon>Halobacteria</taxon>
        <taxon>Halobacteriales</taxon>
        <taxon>Haloferacaceae</taxon>
    </lineage>
</organism>
<dbReference type="Proteomes" id="UP000007813">
    <property type="component" value="Unassembled WGS sequence"/>
</dbReference>
<gene>
    <name evidence="2" type="ORF">HSB1_35100</name>
</gene>
<comment type="caution">
    <text evidence="2">The sequence shown here is derived from an EMBL/GenBank/DDBJ whole genome shotgun (WGS) entry which is preliminary data.</text>
</comment>
<evidence type="ECO:0000313" key="3">
    <source>
        <dbReference type="Proteomes" id="UP000007813"/>
    </source>
</evidence>
<evidence type="ECO:0000313" key="2">
    <source>
        <dbReference type="EMBL" id="EJN58093.1"/>
    </source>
</evidence>
<feature type="compositionally biased region" description="Low complexity" evidence="1">
    <location>
        <begin position="221"/>
        <end position="251"/>
    </location>
</feature>
<feature type="region of interest" description="Disordered" evidence="1">
    <location>
        <begin position="205"/>
        <end position="264"/>
    </location>
</feature>
<proteinExistence type="predicted"/>
<name>J2ZYK1_9EURY</name>
<dbReference type="EMBL" id="ALJD01000009">
    <property type="protein sequence ID" value="EJN58093.1"/>
    <property type="molecule type" value="Genomic_DNA"/>
</dbReference>
<dbReference type="OrthoDB" id="384766at2157"/>
<reference evidence="2 3" key="1">
    <citation type="journal article" date="2012" name="J. Bacteriol.">
        <title>Draft Genome Sequence of the Extremely Halophilic Archaeon Halogranum salarium B-1T.</title>
        <authorList>
            <person name="Kim K.K."/>
            <person name="Lee K.C."/>
            <person name="Lee J.S."/>
        </authorList>
    </citation>
    <scope>NUCLEOTIDE SEQUENCE [LARGE SCALE GENOMIC DNA]</scope>
    <source>
        <strain evidence="2 3">B-1</strain>
    </source>
</reference>
<dbReference type="AlphaFoldDB" id="J2ZYK1"/>
<accession>J2ZYK1</accession>